<name>A0A0L0UTX0_9BASI</name>
<keyword evidence="3" id="KW-1185">Reference proteome</keyword>
<evidence type="ECO:0000313" key="3">
    <source>
        <dbReference type="Proteomes" id="UP000054564"/>
    </source>
</evidence>
<dbReference type="Proteomes" id="UP000054564">
    <property type="component" value="Unassembled WGS sequence"/>
</dbReference>
<dbReference type="AlphaFoldDB" id="A0A0L0UTX0"/>
<protein>
    <submittedName>
        <fullName evidence="2">Uncharacterized protein</fullName>
    </submittedName>
</protein>
<feature type="compositionally biased region" description="Low complexity" evidence="1">
    <location>
        <begin position="18"/>
        <end position="34"/>
    </location>
</feature>
<feature type="region of interest" description="Disordered" evidence="1">
    <location>
        <begin position="1"/>
        <end position="47"/>
    </location>
</feature>
<accession>A0A0L0UTX0</accession>
<proteinExistence type="predicted"/>
<reference evidence="3" key="1">
    <citation type="submission" date="2014-03" db="EMBL/GenBank/DDBJ databases">
        <title>The Genome Sequence of Puccinia striiformis f. sp. tritici PST-78.</title>
        <authorList>
            <consortium name="The Broad Institute Genome Sequencing Platform"/>
            <person name="Cuomo C."/>
            <person name="Hulbert S."/>
            <person name="Chen X."/>
            <person name="Walker B."/>
            <person name="Young S.K."/>
            <person name="Zeng Q."/>
            <person name="Gargeya S."/>
            <person name="Fitzgerald M."/>
            <person name="Haas B."/>
            <person name="Abouelleil A."/>
            <person name="Alvarado L."/>
            <person name="Arachchi H.M."/>
            <person name="Berlin A.M."/>
            <person name="Chapman S.B."/>
            <person name="Goldberg J."/>
            <person name="Griggs A."/>
            <person name="Gujja S."/>
            <person name="Hansen M."/>
            <person name="Howarth C."/>
            <person name="Imamovic A."/>
            <person name="Larimer J."/>
            <person name="McCowan C."/>
            <person name="Montmayeur A."/>
            <person name="Murphy C."/>
            <person name="Neiman D."/>
            <person name="Pearson M."/>
            <person name="Priest M."/>
            <person name="Roberts A."/>
            <person name="Saif S."/>
            <person name="Shea T."/>
            <person name="Sisk P."/>
            <person name="Sykes S."/>
            <person name="Wortman J."/>
            <person name="Nusbaum C."/>
            <person name="Birren B."/>
        </authorList>
    </citation>
    <scope>NUCLEOTIDE SEQUENCE [LARGE SCALE GENOMIC DNA]</scope>
    <source>
        <strain evidence="3">race PST-78</strain>
    </source>
</reference>
<gene>
    <name evidence="2" type="ORF">PSTG_16347</name>
</gene>
<organism evidence="2 3">
    <name type="scientific">Puccinia striiformis f. sp. tritici PST-78</name>
    <dbReference type="NCBI Taxonomy" id="1165861"/>
    <lineage>
        <taxon>Eukaryota</taxon>
        <taxon>Fungi</taxon>
        <taxon>Dikarya</taxon>
        <taxon>Basidiomycota</taxon>
        <taxon>Pucciniomycotina</taxon>
        <taxon>Pucciniomycetes</taxon>
        <taxon>Pucciniales</taxon>
        <taxon>Pucciniaceae</taxon>
        <taxon>Puccinia</taxon>
    </lineage>
</organism>
<sequence>MNEWTSAEKGTGIAISDSSSRAPPGSPLLLPSPGDGEGSGVTTKVPLTQDEEIAEAHEASIALLELRDHVVSLPENEENNKVIRILKRKRNKQPGPQKTQDHGTVNVIKDSKSKGKASVFEDPLRKTKTTAEMIYLFHSSHTEKVWAWIYGGTTCVIDKDDLRLKRLSDSRYVSELASIMDQNIRQKGHHPPGGMISASEVHDNVSHFVEQMLLTNLRLLRGLGTVSEKIYVDELESLHRWLVNILTEEHNQPPAHIDQSKVEIFPGLNLKQLVDSVSLVLSSKSPDKLVHTLVKKEKVIHSFISVISEQQLLMVKTVVTLSASYYRLQNPEKWGFLYQDEGVFLSYLAKLQSPYIRSDIQVLAQPKTFMDVLKLLPWTNEWEYHPGSKSRSLAMSMSLSSRTNWDDWVEPFEMGVPAVIGYDVWATISLIGRGEEGIILEDSASFNPVLNRFQPKETTKMLSQTFLKMCNDRQITFPEVKYFVSLVWILHSRLIEAFGYQAKDHVYLEEQNQLQTEMFEILNQPRDHGKVSEGLAEGPTIDIADERKVLSDMILSSLMCKETTRVYLPSYPVKKRVSQQEIQMARAAVKMIGHHYQKKNLVKWLNLFKNEEGFITAFENIGKRIKNKRSYQSFTYVTAKAMREIELLPWENTMYATGKQRQLYAIIFRVK</sequence>
<evidence type="ECO:0000313" key="2">
    <source>
        <dbReference type="EMBL" id="KNE90204.1"/>
    </source>
</evidence>
<dbReference type="OrthoDB" id="2516525at2759"/>
<feature type="region of interest" description="Disordered" evidence="1">
    <location>
        <begin position="88"/>
        <end position="118"/>
    </location>
</feature>
<evidence type="ECO:0000256" key="1">
    <source>
        <dbReference type="SAM" id="MobiDB-lite"/>
    </source>
</evidence>
<comment type="caution">
    <text evidence="2">The sequence shown here is derived from an EMBL/GenBank/DDBJ whole genome shotgun (WGS) entry which is preliminary data.</text>
</comment>
<dbReference type="EMBL" id="AJIL01000270">
    <property type="protein sequence ID" value="KNE90204.1"/>
    <property type="molecule type" value="Genomic_DNA"/>
</dbReference>